<comment type="caution">
    <text evidence="1">The sequence shown here is derived from an EMBL/GenBank/DDBJ whole genome shotgun (WGS) entry which is preliminary data.</text>
</comment>
<organism evidence="1 2">
    <name type="scientific">Persea americana</name>
    <name type="common">Avocado</name>
    <dbReference type="NCBI Taxonomy" id="3435"/>
    <lineage>
        <taxon>Eukaryota</taxon>
        <taxon>Viridiplantae</taxon>
        <taxon>Streptophyta</taxon>
        <taxon>Embryophyta</taxon>
        <taxon>Tracheophyta</taxon>
        <taxon>Spermatophyta</taxon>
        <taxon>Magnoliopsida</taxon>
        <taxon>Magnoliidae</taxon>
        <taxon>Laurales</taxon>
        <taxon>Lauraceae</taxon>
        <taxon>Persea</taxon>
    </lineage>
</organism>
<evidence type="ECO:0000313" key="2">
    <source>
        <dbReference type="Proteomes" id="UP001234297"/>
    </source>
</evidence>
<protein>
    <submittedName>
        <fullName evidence="1">Uncharacterized protein</fullName>
    </submittedName>
</protein>
<sequence length="546" mass="62923">MADVLIISLVTSALLIFSWIWRLFWWKPKKLERYLRQQGLKGPTYRFLVGTLREEFSLSNEQQSKPMDLSHAIVPHVVPFIHRTVKEYGKMPLTWFGSTPTVNIMDPELIREVLTNKFGHFEKLTFSRVVKVLVTGLVSHQGEKWAKHRRIINPAFHQEKLKRMLPAVHTSCYELITRWEESIGSDGTCELDVWPEFQNLTGDVISRTAFGSSYKEGMKIFQHQTEQARLLIQSPMSTIIPGYRFFPTKVNVRRNKIEKEVRSLLRHMIEQREKEMKMGNVSNDDLLGLLMESNFKDSQEQENSDSIAMTIEDVIDECKLFYFAGQETTAILLTWTMVALCIDKTWQMQAREEVLQVFGKNKPDFDGINRLKIVTMILYEVLRLYPPAVVIARSTYKNVKLGDISLPPGVQVHMPVLLLHHDPEIWGEDADEFKPERFSEGVSKASKNQVVFFPFGWGPRICVGQNFAMIEAKIALAMILQRFSFELSPSYAHTPYNFLTLQPRQENKDKVIVEEKCGKSDGAGLSMHLESQPILVQTQNVPPWTS</sequence>
<dbReference type="Proteomes" id="UP001234297">
    <property type="component" value="Chromosome 12"/>
</dbReference>
<dbReference type="EMBL" id="CM056820">
    <property type="protein sequence ID" value="KAJ8616692.1"/>
    <property type="molecule type" value="Genomic_DNA"/>
</dbReference>
<keyword evidence="2" id="KW-1185">Reference proteome</keyword>
<accession>A0ACC2K6E8</accession>
<name>A0ACC2K6E8_PERAE</name>
<evidence type="ECO:0000313" key="1">
    <source>
        <dbReference type="EMBL" id="KAJ8616692.1"/>
    </source>
</evidence>
<gene>
    <name evidence="1" type="ORF">MRB53_036064</name>
</gene>
<proteinExistence type="predicted"/>
<reference evidence="1 2" key="1">
    <citation type="journal article" date="2022" name="Hortic Res">
        <title>A haplotype resolved chromosomal level avocado genome allows analysis of novel avocado genes.</title>
        <authorList>
            <person name="Nath O."/>
            <person name="Fletcher S.J."/>
            <person name="Hayward A."/>
            <person name="Shaw L.M."/>
            <person name="Masouleh A.K."/>
            <person name="Furtado A."/>
            <person name="Henry R.J."/>
            <person name="Mitter N."/>
        </authorList>
    </citation>
    <scope>NUCLEOTIDE SEQUENCE [LARGE SCALE GENOMIC DNA]</scope>
    <source>
        <strain evidence="2">cv. Hass</strain>
    </source>
</reference>